<dbReference type="Proteomes" id="UP000190135">
    <property type="component" value="Unassembled WGS sequence"/>
</dbReference>
<dbReference type="EMBL" id="FUXL01000004">
    <property type="protein sequence ID" value="SJZ95559.1"/>
    <property type="molecule type" value="Genomic_DNA"/>
</dbReference>
<reference evidence="3" key="1">
    <citation type="submission" date="2017-02" db="EMBL/GenBank/DDBJ databases">
        <authorList>
            <person name="Varghese N."/>
            <person name="Submissions S."/>
        </authorList>
    </citation>
    <scope>NUCLEOTIDE SEQUENCE [LARGE SCALE GENOMIC DNA]</scope>
    <source>
        <strain evidence="3">USBA 369</strain>
    </source>
</reference>
<feature type="transmembrane region" description="Helical" evidence="1">
    <location>
        <begin position="7"/>
        <end position="26"/>
    </location>
</feature>
<keyword evidence="1" id="KW-1133">Transmembrane helix</keyword>
<name>A0A1T4PVR9_9HYPH</name>
<accession>A0A1T4PVR9</accession>
<evidence type="ECO:0000313" key="2">
    <source>
        <dbReference type="EMBL" id="SJZ95559.1"/>
    </source>
</evidence>
<dbReference type="OrthoDB" id="9790409at2"/>
<dbReference type="AlphaFoldDB" id="A0A1T4PVR9"/>
<sequence length="156" mass="16728">MKTHRVIWGLAAGLIFGIGLIVAGMADPAKVLNFLDILGDWDPSLAFVMASAVIITFVGYRLAWRRAKPVLLGDFDLPGRTRIDSKLVIGAALFGIGWGLGGLCPGPAFTAIALAAPGTLVFVPMMIIGILAGVRIRQWGKMARQEKKGEKRWQAS</sequence>
<evidence type="ECO:0008006" key="4">
    <source>
        <dbReference type="Google" id="ProtNLM"/>
    </source>
</evidence>
<protein>
    <recommendedName>
        <fullName evidence="4">Sulphur transport domain-containing protein</fullName>
    </recommendedName>
</protein>
<evidence type="ECO:0000313" key="3">
    <source>
        <dbReference type="Proteomes" id="UP000190135"/>
    </source>
</evidence>
<feature type="transmembrane region" description="Helical" evidence="1">
    <location>
        <begin position="46"/>
        <end position="64"/>
    </location>
</feature>
<dbReference type="STRING" id="1365950.SAMN05428963_104191"/>
<organism evidence="2 3">
    <name type="scientific">Consotaella salsifontis</name>
    <dbReference type="NCBI Taxonomy" id="1365950"/>
    <lineage>
        <taxon>Bacteria</taxon>
        <taxon>Pseudomonadati</taxon>
        <taxon>Pseudomonadota</taxon>
        <taxon>Alphaproteobacteria</taxon>
        <taxon>Hyphomicrobiales</taxon>
        <taxon>Aurantimonadaceae</taxon>
        <taxon>Consotaella</taxon>
    </lineage>
</organism>
<feature type="transmembrane region" description="Helical" evidence="1">
    <location>
        <begin position="109"/>
        <end position="134"/>
    </location>
</feature>
<evidence type="ECO:0000256" key="1">
    <source>
        <dbReference type="SAM" id="Phobius"/>
    </source>
</evidence>
<feature type="transmembrane region" description="Helical" evidence="1">
    <location>
        <begin position="85"/>
        <end position="103"/>
    </location>
</feature>
<keyword evidence="3" id="KW-1185">Reference proteome</keyword>
<dbReference type="InterPro" id="IPR046513">
    <property type="entry name" value="DUF6691"/>
</dbReference>
<gene>
    <name evidence="2" type="ORF">SAMN05428963_104191</name>
</gene>
<dbReference type="RefSeq" id="WP_078707722.1">
    <property type="nucleotide sequence ID" value="NZ_FUXL01000004.1"/>
</dbReference>
<keyword evidence="1" id="KW-0812">Transmembrane</keyword>
<keyword evidence="1" id="KW-0472">Membrane</keyword>
<dbReference type="Pfam" id="PF20398">
    <property type="entry name" value="DUF6691"/>
    <property type="match status" value="1"/>
</dbReference>
<proteinExistence type="predicted"/>